<dbReference type="Gene3D" id="3.30.9.40">
    <property type="match status" value="1"/>
</dbReference>
<reference evidence="2" key="1">
    <citation type="submission" date="2022-10" db="EMBL/GenBank/DDBJ databases">
        <title>The complete genomes of actinobacterial strains from the NBC collection.</title>
        <authorList>
            <person name="Joergensen T.S."/>
            <person name="Alvarez Arevalo M."/>
            <person name="Sterndorff E.B."/>
            <person name="Faurdal D."/>
            <person name="Vuksanovic O."/>
            <person name="Mourched A.-S."/>
            <person name="Charusanti P."/>
            <person name="Shaw S."/>
            <person name="Blin K."/>
            <person name="Weber T."/>
        </authorList>
    </citation>
    <scope>NUCLEOTIDE SEQUENCE</scope>
    <source>
        <strain evidence="2">NBC_01482</strain>
    </source>
</reference>
<protein>
    <recommendedName>
        <fullName evidence="1">Styrene monooxygenase StyA putative substrate binding domain-containing protein</fullName>
    </recommendedName>
</protein>
<dbReference type="InterPro" id="IPR041654">
    <property type="entry name" value="StyA_sbd"/>
</dbReference>
<accession>A0ABZ1YLU9</accession>
<dbReference type="Gene3D" id="3.50.50.60">
    <property type="entry name" value="FAD/NAD(P)-binding domain"/>
    <property type="match status" value="2"/>
</dbReference>
<feature type="domain" description="Styrene monooxygenase StyA putative substrate binding" evidence="1">
    <location>
        <begin position="148"/>
        <end position="251"/>
    </location>
</feature>
<evidence type="ECO:0000259" key="1">
    <source>
        <dbReference type="Pfam" id="PF17885"/>
    </source>
</evidence>
<dbReference type="SUPFAM" id="SSF51905">
    <property type="entry name" value="FAD/NAD(P)-binding domain"/>
    <property type="match status" value="1"/>
</dbReference>
<evidence type="ECO:0000313" key="2">
    <source>
        <dbReference type="EMBL" id="WUV42950.1"/>
    </source>
</evidence>
<organism evidence="2 3">
    <name type="scientific">Nocardia vinacea</name>
    <dbReference type="NCBI Taxonomy" id="96468"/>
    <lineage>
        <taxon>Bacteria</taxon>
        <taxon>Bacillati</taxon>
        <taxon>Actinomycetota</taxon>
        <taxon>Actinomycetes</taxon>
        <taxon>Mycobacteriales</taxon>
        <taxon>Nocardiaceae</taxon>
        <taxon>Nocardia</taxon>
    </lineage>
</organism>
<name>A0ABZ1YLU9_9NOCA</name>
<sequence>MRGIQILGAGECGLPLALRLRHSGIPVTLVTDRDAAAVLSGSVTSTQLKFQPTLDLESRAGLGIWRSIAPRVQGIRFSLVVDGNLVSGWAGRLSEPAQSVDQRTVFAHWLADFAATGGDLEVAELSVPQLDRRTAEYDLTVVTRASRDLAACFPADPSWSVPTAPMRRLAVLYLDGVEPDPDGLGNYTALPGHGEIISYPGLTGPPGQERRCEMLLFEGLPGSGLDVFAHTVPAERLPRAEHLLRQYLPAALADRYRNAELTDSGATLVGAVPPTMREPIGTLPSGALVLGGGDVVCRMDPGGAQGANSAAHCAAQYSAAILVNPTGPFDRAWMTSAAQPWLTAIAHPAAHWTMAVLDPPPAVRELMQAAQHDTALADAFAETFVRPANMVKFAAAAPAESPDADAYVDTAPH</sequence>
<dbReference type="InterPro" id="IPR036188">
    <property type="entry name" value="FAD/NAD-bd_sf"/>
</dbReference>
<keyword evidence="3" id="KW-1185">Reference proteome</keyword>
<proteinExistence type="predicted"/>
<dbReference type="Pfam" id="PF17885">
    <property type="entry name" value="Smoa_sbd"/>
    <property type="match status" value="1"/>
</dbReference>
<dbReference type="RefSeq" id="WP_329405551.1">
    <property type="nucleotide sequence ID" value="NZ_CP109441.1"/>
</dbReference>
<evidence type="ECO:0000313" key="3">
    <source>
        <dbReference type="Proteomes" id="UP001432062"/>
    </source>
</evidence>
<dbReference type="Proteomes" id="UP001432062">
    <property type="component" value="Chromosome"/>
</dbReference>
<dbReference type="EMBL" id="CP109441">
    <property type="protein sequence ID" value="WUV42950.1"/>
    <property type="molecule type" value="Genomic_DNA"/>
</dbReference>
<gene>
    <name evidence="2" type="ORF">OG563_27355</name>
</gene>